<dbReference type="GO" id="GO:0004017">
    <property type="term" value="F:AMP kinase activity"/>
    <property type="evidence" value="ECO:0007669"/>
    <property type="project" value="InterPro"/>
</dbReference>
<dbReference type="NCBIfam" id="NF001381">
    <property type="entry name" value="PRK00279.1-3"/>
    <property type="match status" value="1"/>
</dbReference>
<dbReference type="NCBIfam" id="TIGR01351">
    <property type="entry name" value="adk"/>
    <property type="match status" value="1"/>
</dbReference>
<dbReference type="PANTHER" id="PTHR23359">
    <property type="entry name" value="NUCLEOTIDE KINASE"/>
    <property type="match status" value="1"/>
</dbReference>
<dbReference type="CDD" id="cd01428">
    <property type="entry name" value="ADK"/>
    <property type="match status" value="1"/>
</dbReference>
<dbReference type="AlphaFoldDB" id="A0A0F9KIH1"/>
<accession>A0A0F9KIH1</accession>
<keyword evidence="1" id="KW-0808">Transferase</keyword>
<dbReference type="Gene3D" id="3.40.50.300">
    <property type="entry name" value="P-loop containing nucleotide triphosphate hydrolases"/>
    <property type="match status" value="1"/>
</dbReference>
<protein>
    <recommendedName>
        <fullName evidence="4">Adenylate kinase active site lid domain-containing protein</fullName>
    </recommendedName>
</protein>
<dbReference type="InterPro" id="IPR027417">
    <property type="entry name" value="P-loop_NTPase"/>
</dbReference>
<dbReference type="NCBIfam" id="NF011100">
    <property type="entry name" value="PRK14527.1"/>
    <property type="match status" value="1"/>
</dbReference>
<dbReference type="GO" id="GO:0005524">
    <property type="term" value="F:ATP binding"/>
    <property type="evidence" value="ECO:0007669"/>
    <property type="project" value="InterPro"/>
</dbReference>
<reference evidence="5" key="1">
    <citation type="journal article" date="2015" name="Nature">
        <title>Complex archaea that bridge the gap between prokaryotes and eukaryotes.</title>
        <authorList>
            <person name="Spang A."/>
            <person name="Saw J.H."/>
            <person name="Jorgensen S.L."/>
            <person name="Zaremba-Niedzwiedzka K."/>
            <person name="Martijn J."/>
            <person name="Lind A.E."/>
            <person name="van Eijk R."/>
            <person name="Schleper C."/>
            <person name="Guy L."/>
            <person name="Ettema T.J."/>
        </authorList>
    </citation>
    <scope>NUCLEOTIDE SEQUENCE</scope>
</reference>
<dbReference type="PROSITE" id="PS00113">
    <property type="entry name" value="ADENYLATE_KINASE"/>
    <property type="match status" value="1"/>
</dbReference>
<evidence type="ECO:0000259" key="4">
    <source>
        <dbReference type="Pfam" id="PF05191"/>
    </source>
</evidence>
<evidence type="ECO:0000256" key="3">
    <source>
        <dbReference type="ARBA" id="ARBA00022777"/>
    </source>
</evidence>
<name>A0A0F9KIH1_9ZZZZ</name>
<evidence type="ECO:0000313" key="5">
    <source>
        <dbReference type="EMBL" id="KKM21968.1"/>
    </source>
</evidence>
<sequence length="216" mass="23994">MNLILLGAPGCGKGTQSAFLTEKFKIVHISTGDILRAAISDGTDLGNKAKEYMDKGELVPDQVVIGIVKETLNKPDTNNGFLLDGFPRTVPQAEALDEVLRELEKELDAVVNIEVSDEEIMTRLTGRRVCTKCGEVYHMVFDPPKTEGFCDICQSPIEQRSDDTVETVKKRLNVYKEQTEPLINYYEKEGILRVVNGEQTPKAVFDDIKSAIQGDD</sequence>
<comment type="caution">
    <text evidence="5">The sequence shown here is derived from an EMBL/GenBank/DDBJ whole genome shotgun (WGS) entry which is preliminary data.</text>
</comment>
<keyword evidence="3" id="KW-0418">Kinase</keyword>
<dbReference type="Pfam" id="PF00406">
    <property type="entry name" value="ADK"/>
    <property type="match status" value="1"/>
</dbReference>
<dbReference type="InterPro" id="IPR007862">
    <property type="entry name" value="Adenylate_kinase_lid-dom"/>
</dbReference>
<feature type="domain" description="Adenylate kinase active site lid" evidence="4">
    <location>
        <begin position="127"/>
        <end position="162"/>
    </location>
</feature>
<dbReference type="SUPFAM" id="SSF52540">
    <property type="entry name" value="P-loop containing nucleoside triphosphate hydrolases"/>
    <property type="match status" value="1"/>
</dbReference>
<organism evidence="5">
    <name type="scientific">marine sediment metagenome</name>
    <dbReference type="NCBI Taxonomy" id="412755"/>
    <lineage>
        <taxon>unclassified sequences</taxon>
        <taxon>metagenomes</taxon>
        <taxon>ecological metagenomes</taxon>
    </lineage>
</organism>
<dbReference type="InterPro" id="IPR000850">
    <property type="entry name" value="Adenylat/UMP-CMP_kin"/>
</dbReference>
<gene>
    <name evidence="5" type="ORF">LCGC14_1630130</name>
</gene>
<evidence type="ECO:0000256" key="1">
    <source>
        <dbReference type="ARBA" id="ARBA00022679"/>
    </source>
</evidence>
<dbReference type="InterPro" id="IPR006259">
    <property type="entry name" value="Adenyl_kin_sub"/>
</dbReference>
<dbReference type="EMBL" id="LAZR01013435">
    <property type="protein sequence ID" value="KKM21968.1"/>
    <property type="molecule type" value="Genomic_DNA"/>
</dbReference>
<proteinExistence type="inferred from homology"/>
<evidence type="ECO:0000256" key="2">
    <source>
        <dbReference type="ARBA" id="ARBA00022741"/>
    </source>
</evidence>
<dbReference type="Pfam" id="PF05191">
    <property type="entry name" value="ADK_lid"/>
    <property type="match status" value="1"/>
</dbReference>
<dbReference type="HAMAP" id="MF_00235">
    <property type="entry name" value="Adenylate_kinase_Adk"/>
    <property type="match status" value="1"/>
</dbReference>
<dbReference type="NCBIfam" id="NF001380">
    <property type="entry name" value="PRK00279.1-2"/>
    <property type="match status" value="1"/>
</dbReference>
<dbReference type="PRINTS" id="PR00094">
    <property type="entry name" value="ADENYLTKNASE"/>
</dbReference>
<dbReference type="FunFam" id="3.40.50.300:FF:000106">
    <property type="entry name" value="Adenylate kinase mitochondrial"/>
    <property type="match status" value="1"/>
</dbReference>
<keyword evidence="2" id="KW-0547">Nucleotide-binding</keyword>
<dbReference type="InterPro" id="IPR033690">
    <property type="entry name" value="Adenylat_kinase_CS"/>
</dbReference>